<evidence type="ECO:0000256" key="10">
    <source>
        <dbReference type="ARBA" id="ARBA00022989"/>
    </source>
</evidence>
<dbReference type="InterPro" id="IPR002946">
    <property type="entry name" value="CLIC"/>
</dbReference>
<dbReference type="Gene3D" id="3.40.30.10">
    <property type="entry name" value="Glutaredoxin"/>
    <property type="match status" value="1"/>
</dbReference>
<feature type="compositionally biased region" description="Polar residues" evidence="21">
    <location>
        <begin position="161"/>
        <end position="184"/>
    </location>
</feature>
<evidence type="ECO:0000256" key="12">
    <source>
        <dbReference type="ARBA" id="ARBA00023065"/>
    </source>
</evidence>
<reference evidence="23" key="3">
    <citation type="submission" date="2025-09" db="UniProtKB">
        <authorList>
            <consortium name="Ensembl"/>
        </authorList>
    </citation>
    <scope>IDENTIFICATION</scope>
</reference>
<keyword evidence="15 20" id="KW-0869">Chloride channel</keyword>
<dbReference type="Ensembl" id="ENSBIXT00000006650.1">
    <property type="protein sequence ID" value="ENSBIXP00000005000.1"/>
    <property type="gene ID" value="ENSBIXG00000011275.1"/>
</dbReference>
<keyword evidence="7 20" id="KW-0963">Cytoplasm</keyword>
<evidence type="ECO:0000256" key="17">
    <source>
        <dbReference type="ARBA" id="ARBA00023214"/>
    </source>
</evidence>
<reference evidence="23 24" key="1">
    <citation type="submission" date="2018-11" db="EMBL/GenBank/DDBJ databases">
        <title>Haplotype-resolved cattle genomes.</title>
        <authorList>
            <person name="Low W.Y."/>
            <person name="Tearle R."/>
            <person name="Bickhart D.M."/>
            <person name="Rosen B.D."/>
            <person name="Koren S."/>
            <person name="Rhie A."/>
            <person name="Hiendleder S."/>
            <person name="Phillippy A.M."/>
            <person name="Smith T.P.L."/>
            <person name="Williams J.L."/>
        </authorList>
    </citation>
    <scope>NUCLEOTIDE SEQUENCE [LARGE SCALE GENOMIC DNA]</scope>
</reference>
<keyword evidence="8" id="KW-0812">Transmembrane</keyword>
<dbReference type="SUPFAM" id="SSF52833">
    <property type="entry name" value="Thioredoxin-like"/>
    <property type="match status" value="1"/>
</dbReference>
<dbReference type="InterPro" id="IPR036282">
    <property type="entry name" value="Glutathione-S-Trfase_C_sf"/>
</dbReference>
<sequence>MNDENYSTTIYNRVQTERVYEDSDPAENGGPLYDEVHEDVRREDNLYVNELENQEYDSVAVYPVGHQGRTSASLQPETGEYVLPDEPYSKAQDPHPGEPTEDEDISLEELLSPTKDQESDSEEPQASDPEEPQASDPEEPQGPDPEEPQENGSEMEADLPSPSSFTIQNSRAFSTREISPTSYSADDVSEGNESASANPEINLFVKAGIDGESIGNCPFSQRLFMILWLKGVVFNVTTVDLKRKPADLHNLAPGTHPPFLTFNGDVKTDVNKIEEFLEETLTPEKYPRLAAKHRESNTAGIDIFAKFSAYIKNTKQQSNAALERGLTKALKKLDDYLNTPLPEEIDADTRGDDEKGSRRKFLDGDELTLADCNLLPKLHVVKIVAKKYRNYDFPAEMTGLWRYLKNAYARDEFTNTCAADSEIELAYADVAKRLSRS</sequence>
<evidence type="ECO:0000313" key="23">
    <source>
        <dbReference type="Ensembl" id="ENSBIXP00000005000.1"/>
    </source>
</evidence>
<dbReference type="GO" id="GO:0005813">
    <property type="term" value="C:centrosome"/>
    <property type="evidence" value="ECO:0007669"/>
    <property type="project" value="UniProtKB-SubCell"/>
</dbReference>
<keyword evidence="11" id="KW-0560">Oxidoreductase</keyword>
<feature type="region of interest" description="Disordered" evidence="21">
    <location>
        <begin position="1"/>
        <end position="40"/>
    </location>
</feature>
<evidence type="ECO:0000256" key="15">
    <source>
        <dbReference type="ARBA" id="ARBA00023173"/>
    </source>
</evidence>
<keyword evidence="10" id="KW-1133">Transmembrane helix</keyword>
<feature type="region of interest" description="Disordered" evidence="21">
    <location>
        <begin position="53"/>
        <end position="195"/>
    </location>
</feature>
<dbReference type="Pfam" id="PF22441">
    <property type="entry name" value="CLIC-like_N"/>
    <property type="match status" value="1"/>
</dbReference>
<dbReference type="Proteomes" id="UP000314981">
    <property type="component" value="Chromosome 23"/>
</dbReference>
<dbReference type="SFLD" id="SFLDS00019">
    <property type="entry name" value="Glutathione_Transferase_(cytos"/>
    <property type="match status" value="1"/>
</dbReference>
<evidence type="ECO:0000256" key="9">
    <source>
        <dbReference type="ARBA" id="ARBA00022882"/>
    </source>
</evidence>
<dbReference type="SMR" id="A0A4W2C0I2"/>
<dbReference type="FunFam" id="3.40.30.10:FF:000021">
    <property type="entry name" value="Chloride intracellular channel 4"/>
    <property type="match status" value="1"/>
</dbReference>
<evidence type="ECO:0000256" key="20">
    <source>
        <dbReference type="RuleBase" id="RU362009"/>
    </source>
</evidence>
<comment type="domain">
    <text evidence="20">Members of this family may change from a globular, soluble state to a state where the N-terminal domain is inserted into the membrane and functions as chloride channel. A conformation change of the N-terminal domain is thought to expose hydrophobic surfaces that trigger membrane insertion.</text>
</comment>
<keyword evidence="24" id="KW-1185">Reference proteome</keyword>
<dbReference type="AlphaFoldDB" id="A0A4W2C0I2"/>
<comment type="catalytic activity">
    <reaction evidence="19">
        <text>chloride(in) = chloride(out)</text>
        <dbReference type="Rhea" id="RHEA:29823"/>
        <dbReference type="ChEBI" id="CHEBI:17996"/>
    </reaction>
</comment>
<gene>
    <name evidence="23" type="primary">CLIC5</name>
</gene>
<dbReference type="Gene3D" id="1.20.1050.10">
    <property type="match status" value="1"/>
</dbReference>
<accession>A0A4W2C0I2</accession>
<feature type="domain" description="GST C-terminal" evidence="22">
    <location>
        <begin position="263"/>
        <end position="427"/>
    </location>
</feature>
<comment type="similarity">
    <text evidence="4 20">Belongs to the chloride channel CLIC family.</text>
</comment>
<dbReference type="PANTHER" id="PTHR45476">
    <property type="entry name" value="CHLORIDE INTRACELLULAR CHANNEL PROTEIN 6-RELATED"/>
    <property type="match status" value="1"/>
</dbReference>
<dbReference type="InterPro" id="IPR036249">
    <property type="entry name" value="Thioredoxin-like_sf"/>
</dbReference>
<evidence type="ECO:0000256" key="4">
    <source>
        <dbReference type="ARBA" id="ARBA00007655"/>
    </source>
</evidence>
<dbReference type="STRING" id="30522.A0A4W2C0I2"/>
<evidence type="ECO:0000256" key="19">
    <source>
        <dbReference type="ARBA" id="ARBA00024167"/>
    </source>
</evidence>
<dbReference type="InterPro" id="IPR010987">
    <property type="entry name" value="Glutathione-S-Trfase_C-like"/>
</dbReference>
<evidence type="ECO:0000256" key="11">
    <source>
        <dbReference type="ARBA" id="ARBA00023002"/>
    </source>
</evidence>
<evidence type="ECO:0000256" key="18">
    <source>
        <dbReference type="ARBA" id="ARBA00023303"/>
    </source>
</evidence>
<dbReference type="NCBIfam" id="TIGR00862">
    <property type="entry name" value="O-ClC"/>
    <property type="match status" value="1"/>
</dbReference>
<dbReference type="InterPro" id="IPR053823">
    <property type="entry name" value="CLIC_N"/>
</dbReference>
<evidence type="ECO:0000256" key="1">
    <source>
        <dbReference type="ARBA" id="ARBA00004162"/>
    </source>
</evidence>
<dbReference type="InterPro" id="IPR040079">
    <property type="entry name" value="Glutathione_S-Trfase"/>
</dbReference>
<protein>
    <recommendedName>
        <fullName evidence="20">Chloride intracellular channel protein</fullName>
    </recommendedName>
</protein>
<dbReference type="CDD" id="cd03061">
    <property type="entry name" value="GST_N_CLIC"/>
    <property type="match status" value="1"/>
</dbReference>
<keyword evidence="13" id="KW-0496">Mitochondrion</keyword>
<dbReference type="GO" id="GO:0016491">
    <property type="term" value="F:oxidoreductase activity"/>
    <property type="evidence" value="ECO:0007669"/>
    <property type="project" value="UniProtKB-KW"/>
</dbReference>
<proteinExistence type="inferred from homology"/>
<evidence type="ECO:0000256" key="6">
    <source>
        <dbReference type="ARBA" id="ARBA00022475"/>
    </source>
</evidence>
<dbReference type="CDD" id="cd10297">
    <property type="entry name" value="GST_C_CLIC5"/>
    <property type="match status" value="1"/>
</dbReference>
<keyword evidence="12 20" id="KW-0406">Ion transport</keyword>
<name>A0A4W2C0I2_BOBOX</name>
<dbReference type="GO" id="GO:0005254">
    <property type="term" value="F:chloride channel activity"/>
    <property type="evidence" value="ECO:0007669"/>
    <property type="project" value="UniProtKB-KW"/>
</dbReference>
<evidence type="ECO:0000256" key="8">
    <source>
        <dbReference type="ARBA" id="ARBA00022692"/>
    </source>
</evidence>
<reference evidence="23" key="2">
    <citation type="submission" date="2025-08" db="UniProtKB">
        <authorList>
            <consortium name="Ensembl"/>
        </authorList>
    </citation>
    <scope>IDENTIFICATION</scope>
</reference>
<evidence type="ECO:0000256" key="5">
    <source>
        <dbReference type="ARBA" id="ARBA00022448"/>
    </source>
</evidence>
<dbReference type="PROSITE" id="PS50405">
    <property type="entry name" value="GST_CTER"/>
    <property type="match status" value="1"/>
</dbReference>
<dbReference type="Pfam" id="PF13410">
    <property type="entry name" value="GST_C_2"/>
    <property type="match status" value="1"/>
</dbReference>
<keyword evidence="14" id="KW-0472">Membrane</keyword>
<evidence type="ECO:0000256" key="14">
    <source>
        <dbReference type="ARBA" id="ARBA00023136"/>
    </source>
</evidence>
<keyword evidence="18 20" id="KW-0407">Ion channel</keyword>
<dbReference type="InterPro" id="IPR042069">
    <property type="entry name" value="CLIC5_C_GST"/>
</dbReference>
<comment type="subcellular location">
    <subcellularLocation>
        <location evidence="1">Cell membrane</location>
        <topology evidence="1">Single-pass membrane protein</topology>
    </subcellularLocation>
    <subcellularLocation>
        <location evidence="3">Cytoplasm</location>
        <location evidence="3">Cytoskeleton</location>
        <location evidence="3">Microtubule organizing center</location>
        <location evidence="3">Centrosome</location>
    </subcellularLocation>
    <subcellularLocation>
        <location evidence="20">Membrane</location>
        <topology evidence="20">Single-pass membrane protein</topology>
    </subcellularLocation>
    <subcellularLocation>
        <location evidence="20">Cytoplasm</location>
    </subcellularLocation>
    <subcellularLocation>
        <location evidence="2">Mitochondrion</location>
    </subcellularLocation>
</comment>
<keyword evidence="17 20" id="KW-0868">Chloride</keyword>
<dbReference type="PANTHER" id="PTHR45476:SF4">
    <property type="entry name" value="CHLORIDE INTRACELLULAR CHANNEL PROTEIN 5"/>
    <property type="match status" value="1"/>
</dbReference>
<dbReference type="SUPFAM" id="SSF47616">
    <property type="entry name" value="GST C-terminal domain-like"/>
    <property type="match status" value="1"/>
</dbReference>
<keyword evidence="16" id="KW-0206">Cytoskeleton</keyword>
<evidence type="ECO:0000256" key="16">
    <source>
        <dbReference type="ARBA" id="ARBA00023212"/>
    </source>
</evidence>
<dbReference type="GO" id="GO:0005886">
    <property type="term" value="C:plasma membrane"/>
    <property type="evidence" value="ECO:0007669"/>
    <property type="project" value="UniProtKB-SubCell"/>
</dbReference>
<evidence type="ECO:0000256" key="2">
    <source>
        <dbReference type="ARBA" id="ARBA00004173"/>
    </source>
</evidence>
<evidence type="ECO:0000256" key="3">
    <source>
        <dbReference type="ARBA" id="ARBA00004300"/>
    </source>
</evidence>
<evidence type="ECO:0000256" key="13">
    <source>
        <dbReference type="ARBA" id="ARBA00023128"/>
    </source>
</evidence>
<dbReference type="SFLD" id="SFLDG00358">
    <property type="entry name" value="Main_(cytGST)"/>
    <property type="match status" value="1"/>
</dbReference>
<evidence type="ECO:0000256" key="7">
    <source>
        <dbReference type="ARBA" id="ARBA00022490"/>
    </source>
</evidence>
<feature type="compositionally biased region" description="Polar residues" evidence="21">
    <location>
        <begin position="1"/>
        <end position="14"/>
    </location>
</feature>
<keyword evidence="5 20" id="KW-0813">Transport</keyword>
<evidence type="ECO:0000256" key="21">
    <source>
        <dbReference type="SAM" id="MobiDB-lite"/>
    </source>
</evidence>
<keyword evidence="6" id="KW-1003">Cell membrane</keyword>
<organism evidence="23 24">
    <name type="scientific">Bos indicus x Bos taurus</name>
    <name type="common">Hybrid cattle</name>
    <dbReference type="NCBI Taxonomy" id="30522"/>
    <lineage>
        <taxon>Eukaryota</taxon>
        <taxon>Metazoa</taxon>
        <taxon>Chordata</taxon>
        <taxon>Craniata</taxon>
        <taxon>Vertebrata</taxon>
        <taxon>Euteleostomi</taxon>
        <taxon>Mammalia</taxon>
        <taxon>Eutheria</taxon>
        <taxon>Laurasiatheria</taxon>
        <taxon>Artiodactyla</taxon>
        <taxon>Ruminantia</taxon>
        <taxon>Pecora</taxon>
        <taxon>Bovidae</taxon>
        <taxon>Bovinae</taxon>
        <taxon>Bos</taxon>
    </lineage>
</organism>
<dbReference type="GO" id="GO:0005739">
    <property type="term" value="C:mitochondrion"/>
    <property type="evidence" value="ECO:0007669"/>
    <property type="project" value="UniProtKB-SubCell"/>
</dbReference>
<keyword evidence="9 20" id="KW-0851">Voltage-gated channel</keyword>
<evidence type="ECO:0000259" key="22">
    <source>
        <dbReference type="PROSITE" id="PS50405"/>
    </source>
</evidence>
<dbReference type="FunFam" id="1.20.1050.10:FF:000001">
    <property type="entry name" value="Chloride intracellular channel 2"/>
    <property type="match status" value="1"/>
</dbReference>
<feature type="compositionally biased region" description="Acidic residues" evidence="21">
    <location>
        <begin position="119"/>
        <end position="157"/>
    </location>
</feature>
<dbReference type="PRINTS" id="PR01263">
    <property type="entry name" value="INTCLCHANNEL"/>
</dbReference>
<dbReference type="GO" id="GO:0034707">
    <property type="term" value="C:chloride channel complex"/>
    <property type="evidence" value="ECO:0007669"/>
    <property type="project" value="UniProtKB-KW"/>
</dbReference>
<evidence type="ECO:0000313" key="24">
    <source>
        <dbReference type="Proteomes" id="UP000314981"/>
    </source>
</evidence>